<keyword evidence="2" id="KW-1185">Reference proteome</keyword>
<accession>A0AAV4FM80</accession>
<comment type="caution">
    <text evidence="1">The sequence shown here is derived from an EMBL/GenBank/DDBJ whole genome shotgun (WGS) entry which is preliminary data.</text>
</comment>
<dbReference type="Proteomes" id="UP000762676">
    <property type="component" value="Unassembled WGS sequence"/>
</dbReference>
<name>A0AAV4FM80_9GAST</name>
<gene>
    <name evidence="1" type="ORF">ElyMa_003881800</name>
</gene>
<evidence type="ECO:0000313" key="1">
    <source>
        <dbReference type="EMBL" id="GFR74049.1"/>
    </source>
</evidence>
<dbReference type="AlphaFoldDB" id="A0AAV4FM80"/>
<proteinExistence type="predicted"/>
<dbReference type="EMBL" id="BMAT01007918">
    <property type="protein sequence ID" value="GFR74049.1"/>
    <property type="molecule type" value="Genomic_DNA"/>
</dbReference>
<reference evidence="1 2" key="1">
    <citation type="journal article" date="2021" name="Elife">
        <title>Chloroplast acquisition without the gene transfer in kleptoplastic sea slugs, Plakobranchus ocellatus.</title>
        <authorList>
            <person name="Maeda T."/>
            <person name="Takahashi S."/>
            <person name="Yoshida T."/>
            <person name="Shimamura S."/>
            <person name="Takaki Y."/>
            <person name="Nagai Y."/>
            <person name="Toyoda A."/>
            <person name="Suzuki Y."/>
            <person name="Arimoto A."/>
            <person name="Ishii H."/>
            <person name="Satoh N."/>
            <person name="Nishiyama T."/>
            <person name="Hasebe M."/>
            <person name="Maruyama T."/>
            <person name="Minagawa J."/>
            <person name="Obokata J."/>
            <person name="Shigenobu S."/>
        </authorList>
    </citation>
    <scope>NUCLEOTIDE SEQUENCE [LARGE SCALE GENOMIC DNA]</scope>
</reference>
<protein>
    <submittedName>
        <fullName evidence="1">Uncharacterized protein</fullName>
    </submittedName>
</protein>
<evidence type="ECO:0000313" key="2">
    <source>
        <dbReference type="Proteomes" id="UP000762676"/>
    </source>
</evidence>
<organism evidence="1 2">
    <name type="scientific">Elysia marginata</name>
    <dbReference type="NCBI Taxonomy" id="1093978"/>
    <lineage>
        <taxon>Eukaryota</taxon>
        <taxon>Metazoa</taxon>
        <taxon>Spiralia</taxon>
        <taxon>Lophotrochozoa</taxon>
        <taxon>Mollusca</taxon>
        <taxon>Gastropoda</taxon>
        <taxon>Heterobranchia</taxon>
        <taxon>Euthyneura</taxon>
        <taxon>Panpulmonata</taxon>
        <taxon>Sacoglossa</taxon>
        <taxon>Placobranchoidea</taxon>
        <taxon>Plakobranchidae</taxon>
        <taxon>Elysia</taxon>
    </lineage>
</organism>
<sequence length="232" mass="24795">MGEVGQEPVWQPVDCCHCCWAGDQPPGTSTTFGSGSGWGIFQFYYSATGVVVYRGHPEPQGPMGSQLPVIMGNGGESADFTRIDGGGRYLARIPRDAAGGRVPPVCQPYGGRELCYGPQYGGECPAGSEYRGADHADVNGDGQRGHFRAAFSALPVIRDGLRRSFMNFGITVMVVEPAAGQAFAGQETKVVFPELLWLGGIFTPLNATCHVGFAGVKEFLRLEYGDEFAVIF</sequence>